<dbReference type="SUPFAM" id="SSF102114">
    <property type="entry name" value="Radical SAM enzymes"/>
    <property type="match status" value="1"/>
</dbReference>
<dbReference type="GO" id="GO:0046872">
    <property type="term" value="F:metal ion binding"/>
    <property type="evidence" value="ECO:0007669"/>
    <property type="project" value="UniProtKB-KW"/>
</dbReference>
<dbReference type="EMBL" id="MHNF01000032">
    <property type="protein sequence ID" value="OGZ40448.1"/>
    <property type="molecule type" value="Genomic_DNA"/>
</dbReference>
<feature type="domain" description="Radical SAM core" evidence="7">
    <location>
        <begin position="196"/>
        <end position="419"/>
    </location>
</feature>
<dbReference type="Gene3D" id="3.40.50.280">
    <property type="entry name" value="Cobalamin-binding domain"/>
    <property type="match status" value="1"/>
</dbReference>
<keyword evidence="4" id="KW-0408">Iron</keyword>
<proteinExistence type="predicted"/>
<feature type="domain" description="B12-binding" evidence="6">
    <location>
        <begin position="17"/>
        <end position="149"/>
    </location>
</feature>
<sequence length="509" mass="58762">MTDYRVNKQNTNFMENKRVALIALRSNDTKGISPLGPLYLATALKKSGFVPKIIYKKESEIDQIESEIADFKPDLVGMSVFTGYLNKQYVELSRQLKDKGYLIVWGNAHPSLLPKQVLAEPAIDFAVIGEGEETLVELMKNLGDNQNYKHIASLGFKDENGKIIINPRRNFGDMDDYLIDWSLINIEDYIIPYFSNKYSRTLAVVSSRGCPFNCQFCYNLVFNNRRWRAHSAEKLIANLKPIIEKHQIQAIRFLDDNFFVDKARAFAIARGLGLPYFADSRVEFVDEKFVADLKATKCREIMFGFESGSDRILKEVVQKGTTTRDIIRAVTLLKGSGIMASGSIVFGLPGETKDEYKETMDFIIKLLEINQNLAFTCGWFLPYPGTGLYETAKIKGFAPPQKLEDWDGFDRWRNDYKMAWVDWDYEQAVKYSRQVVHLLALAHKRNIPILKMILKKRVARLNFSWPLDIYLFSKLRNIYFFGGQRNFLARFIQRILIYIVKLKQNNNIL</sequence>
<keyword evidence="3" id="KW-0479">Metal-binding</keyword>
<evidence type="ECO:0000259" key="6">
    <source>
        <dbReference type="PROSITE" id="PS51332"/>
    </source>
</evidence>
<dbReference type="GO" id="GO:0051539">
    <property type="term" value="F:4 iron, 4 sulfur cluster binding"/>
    <property type="evidence" value="ECO:0007669"/>
    <property type="project" value="UniProtKB-KW"/>
</dbReference>
<dbReference type="InterPro" id="IPR007197">
    <property type="entry name" value="rSAM"/>
</dbReference>
<gene>
    <name evidence="8" type="ORF">A3B04_02385</name>
</gene>
<evidence type="ECO:0000256" key="5">
    <source>
        <dbReference type="ARBA" id="ARBA00023014"/>
    </source>
</evidence>
<evidence type="ECO:0000259" key="7">
    <source>
        <dbReference type="PROSITE" id="PS51918"/>
    </source>
</evidence>
<dbReference type="AlphaFoldDB" id="A0A1G2FS50"/>
<dbReference type="Pfam" id="PF04055">
    <property type="entry name" value="Radical_SAM"/>
    <property type="match status" value="1"/>
</dbReference>
<dbReference type="PROSITE" id="PS51918">
    <property type="entry name" value="RADICAL_SAM"/>
    <property type="match status" value="1"/>
</dbReference>
<dbReference type="CDD" id="cd02068">
    <property type="entry name" value="radical_SAM_B12_BD"/>
    <property type="match status" value="1"/>
</dbReference>
<dbReference type="InterPro" id="IPR006638">
    <property type="entry name" value="Elp3/MiaA/NifB-like_rSAM"/>
</dbReference>
<accession>A0A1G2FS50</accession>
<evidence type="ECO:0000313" key="8">
    <source>
        <dbReference type="EMBL" id="OGZ40448.1"/>
    </source>
</evidence>
<dbReference type="InterPro" id="IPR034466">
    <property type="entry name" value="Methyltransferase_Class_B"/>
</dbReference>
<dbReference type="SUPFAM" id="SSF52242">
    <property type="entry name" value="Cobalamin (vitamin B12)-binding domain"/>
    <property type="match status" value="1"/>
</dbReference>
<comment type="cofactor">
    <cofactor evidence="1">
        <name>[4Fe-4S] cluster</name>
        <dbReference type="ChEBI" id="CHEBI:49883"/>
    </cofactor>
</comment>
<evidence type="ECO:0000256" key="4">
    <source>
        <dbReference type="ARBA" id="ARBA00023004"/>
    </source>
</evidence>
<keyword evidence="5" id="KW-0411">Iron-sulfur</keyword>
<dbReference type="InterPro" id="IPR058240">
    <property type="entry name" value="rSAM_sf"/>
</dbReference>
<dbReference type="Pfam" id="PF02310">
    <property type="entry name" value="B12-binding"/>
    <property type="match status" value="1"/>
</dbReference>
<keyword evidence="2" id="KW-0949">S-adenosyl-L-methionine</keyword>
<dbReference type="PANTHER" id="PTHR43409">
    <property type="entry name" value="ANAEROBIC MAGNESIUM-PROTOPORPHYRIN IX MONOMETHYL ESTER CYCLASE-RELATED"/>
    <property type="match status" value="1"/>
</dbReference>
<dbReference type="SFLD" id="SFLDG01082">
    <property type="entry name" value="B12-binding_domain_containing"/>
    <property type="match status" value="1"/>
</dbReference>
<protein>
    <submittedName>
        <fullName evidence="8">Uncharacterized protein</fullName>
    </submittedName>
</protein>
<dbReference type="GO" id="GO:0031419">
    <property type="term" value="F:cobalamin binding"/>
    <property type="evidence" value="ECO:0007669"/>
    <property type="project" value="InterPro"/>
</dbReference>
<dbReference type="InterPro" id="IPR036724">
    <property type="entry name" value="Cobalamin-bd_sf"/>
</dbReference>
<dbReference type="InterPro" id="IPR051198">
    <property type="entry name" value="BchE-like"/>
</dbReference>
<dbReference type="SFLD" id="SFLDS00029">
    <property type="entry name" value="Radical_SAM"/>
    <property type="match status" value="1"/>
</dbReference>
<dbReference type="Proteomes" id="UP000177126">
    <property type="component" value="Unassembled WGS sequence"/>
</dbReference>
<comment type="caution">
    <text evidence="8">The sequence shown here is derived from an EMBL/GenBank/DDBJ whole genome shotgun (WGS) entry which is preliminary data.</text>
</comment>
<dbReference type="SMART" id="SM00729">
    <property type="entry name" value="Elp3"/>
    <property type="match status" value="1"/>
</dbReference>
<evidence type="ECO:0000256" key="1">
    <source>
        <dbReference type="ARBA" id="ARBA00001966"/>
    </source>
</evidence>
<dbReference type="CDD" id="cd01335">
    <property type="entry name" value="Radical_SAM"/>
    <property type="match status" value="1"/>
</dbReference>
<organism evidence="8 9">
    <name type="scientific">Candidatus Portnoybacteria bacterium RIFCSPLOWO2_02_FULL_39_11</name>
    <dbReference type="NCBI Taxonomy" id="1802001"/>
    <lineage>
        <taxon>Bacteria</taxon>
        <taxon>Candidatus Portnoyibacteriota</taxon>
    </lineage>
</organism>
<evidence type="ECO:0000313" key="9">
    <source>
        <dbReference type="Proteomes" id="UP000177126"/>
    </source>
</evidence>
<evidence type="ECO:0000256" key="3">
    <source>
        <dbReference type="ARBA" id="ARBA00022723"/>
    </source>
</evidence>
<reference evidence="8 9" key="1">
    <citation type="journal article" date="2016" name="Nat. Commun.">
        <title>Thousands of microbial genomes shed light on interconnected biogeochemical processes in an aquifer system.</title>
        <authorList>
            <person name="Anantharaman K."/>
            <person name="Brown C.T."/>
            <person name="Hug L.A."/>
            <person name="Sharon I."/>
            <person name="Castelle C.J."/>
            <person name="Probst A.J."/>
            <person name="Thomas B.C."/>
            <person name="Singh A."/>
            <person name="Wilkins M.J."/>
            <person name="Karaoz U."/>
            <person name="Brodie E.L."/>
            <person name="Williams K.H."/>
            <person name="Hubbard S.S."/>
            <person name="Banfield J.F."/>
        </authorList>
    </citation>
    <scope>NUCLEOTIDE SEQUENCE [LARGE SCALE GENOMIC DNA]</scope>
</reference>
<dbReference type="PROSITE" id="PS51332">
    <property type="entry name" value="B12_BINDING"/>
    <property type="match status" value="1"/>
</dbReference>
<name>A0A1G2FS50_9BACT</name>
<dbReference type="SFLD" id="SFLDG01123">
    <property type="entry name" value="methyltransferase_(Class_B)"/>
    <property type="match status" value="1"/>
</dbReference>
<dbReference type="InterPro" id="IPR006158">
    <property type="entry name" value="Cobalamin-bd"/>
</dbReference>
<dbReference type="InterPro" id="IPR023404">
    <property type="entry name" value="rSAM_horseshoe"/>
</dbReference>
<evidence type="ECO:0000256" key="2">
    <source>
        <dbReference type="ARBA" id="ARBA00022691"/>
    </source>
</evidence>
<dbReference type="GO" id="GO:0003824">
    <property type="term" value="F:catalytic activity"/>
    <property type="evidence" value="ECO:0007669"/>
    <property type="project" value="InterPro"/>
</dbReference>
<dbReference type="Gene3D" id="3.80.30.20">
    <property type="entry name" value="tm_1862 like domain"/>
    <property type="match status" value="1"/>
</dbReference>